<comment type="caution">
    <text evidence="3">The sequence shown here is derived from an EMBL/GenBank/DDBJ whole genome shotgun (WGS) entry which is preliminary data.</text>
</comment>
<evidence type="ECO:0000313" key="4">
    <source>
        <dbReference type="Proteomes" id="UP001190700"/>
    </source>
</evidence>
<feature type="compositionally biased region" description="Low complexity" evidence="1">
    <location>
        <begin position="101"/>
        <end position="111"/>
    </location>
</feature>
<feature type="region of interest" description="Disordered" evidence="1">
    <location>
        <begin position="26"/>
        <end position="73"/>
    </location>
</feature>
<organism evidence="3 4">
    <name type="scientific">Cymbomonas tetramitiformis</name>
    <dbReference type="NCBI Taxonomy" id="36881"/>
    <lineage>
        <taxon>Eukaryota</taxon>
        <taxon>Viridiplantae</taxon>
        <taxon>Chlorophyta</taxon>
        <taxon>Pyramimonadophyceae</taxon>
        <taxon>Pyramimonadales</taxon>
        <taxon>Pyramimonadaceae</taxon>
        <taxon>Cymbomonas</taxon>
    </lineage>
</organism>
<sequence>KRSNIVAALGTAAIAAAGVTLPLAAAQSQGNAETAKPAKPAKKGWGSSKQSESSEASASRGGSEEPHPVARGVARGAMSVSVLPLAAVLHQRWRNKRRAANRVAAGASSRAQHPAHGGPRLPASGALHV</sequence>
<gene>
    <name evidence="3" type="ORF">CYMTET_35989</name>
</gene>
<accession>A0AAE0KNE6</accession>
<dbReference type="Proteomes" id="UP001190700">
    <property type="component" value="Unassembled WGS sequence"/>
</dbReference>
<feature type="signal peptide" evidence="2">
    <location>
        <begin position="1"/>
        <end position="26"/>
    </location>
</feature>
<evidence type="ECO:0000256" key="2">
    <source>
        <dbReference type="SAM" id="SignalP"/>
    </source>
</evidence>
<dbReference type="AlphaFoldDB" id="A0AAE0KNE6"/>
<feature type="non-terminal residue" evidence="3">
    <location>
        <position position="129"/>
    </location>
</feature>
<keyword evidence="4" id="KW-1185">Reference proteome</keyword>
<feature type="chain" id="PRO_5042248135" evidence="2">
    <location>
        <begin position="27"/>
        <end position="129"/>
    </location>
</feature>
<evidence type="ECO:0000256" key="1">
    <source>
        <dbReference type="SAM" id="MobiDB-lite"/>
    </source>
</evidence>
<name>A0AAE0KNE6_9CHLO</name>
<proteinExistence type="predicted"/>
<keyword evidence="2" id="KW-0732">Signal</keyword>
<dbReference type="EMBL" id="LGRX02023172">
    <property type="protein sequence ID" value="KAK3254810.1"/>
    <property type="molecule type" value="Genomic_DNA"/>
</dbReference>
<protein>
    <submittedName>
        <fullName evidence="3">Uncharacterized protein</fullName>
    </submittedName>
</protein>
<evidence type="ECO:0000313" key="3">
    <source>
        <dbReference type="EMBL" id="KAK3254810.1"/>
    </source>
</evidence>
<feature type="non-terminal residue" evidence="3">
    <location>
        <position position="1"/>
    </location>
</feature>
<reference evidence="3 4" key="1">
    <citation type="journal article" date="2015" name="Genome Biol. Evol.">
        <title>Comparative Genomics of a Bacterivorous Green Alga Reveals Evolutionary Causalities and Consequences of Phago-Mixotrophic Mode of Nutrition.</title>
        <authorList>
            <person name="Burns J.A."/>
            <person name="Paasch A."/>
            <person name="Narechania A."/>
            <person name="Kim E."/>
        </authorList>
    </citation>
    <scope>NUCLEOTIDE SEQUENCE [LARGE SCALE GENOMIC DNA]</scope>
    <source>
        <strain evidence="3 4">PLY_AMNH</strain>
    </source>
</reference>
<feature type="region of interest" description="Disordered" evidence="1">
    <location>
        <begin position="95"/>
        <end position="129"/>
    </location>
</feature>
<feature type="compositionally biased region" description="Low complexity" evidence="1">
    <location>
        <begin position="35"/>
        <end position="61"/>
    </location>
</feature>